<evidence type="ECO:0000313" key="2">
    <source>
        <dbReference type="Proteomes" id="UP001558850"/>
    </source>
</evidence>
<reference evidence="1" key="1">
    <citation type="submission" date="2024-07" db="EMBL/GenBank/DDBJ databases">
        <title>A survey of Mimosa microsymbionts across Brazilian biomes reveals a high diversity of Paraburkholderia nodulating endemic species, but also that Cupriavidus is common as a symbiont of widespread species.</title>
        <authorList>
            <person name="Rouws L."/>
            <person name="Barauna A."/>
            <person name="Beukes C."/>
            <person name="Rouws J.R.C."/>
            <person name="De Faria S.M."/>
            <person name="Gross E."/>
            <person name="Bueno Dos Reis Junior F."/>
            <person name="Simon M.F."/>
            <person name="Maluk M."/>
            <person name="Odee D.W."/>
            <person name="Kenicer G."/>
            <person name="Young J.P.W."/>
            <person name="Reis V.M."/>
            <person name="Zilli J."/>
            <person name="James E.K."/>
        </authorList>
    </citation>
    <scope>NUCLEOTIDE SEQUENCE</scope>
    <source>
        <strain evidence="1">EG181B</strain>
    </source>
</reference>
<name>A0ACC6U9I6_9BURK</name>
<proteinExistence type="predicted"/>
<protein>
    <submittedName>
        <fullName evidence="1">Uncharacterized protein</fullName>
    </submittedName>
</protein>
<evidence type="ECO:0000313" key="1">
    <source>
        <dbReference type="EMBL" id="MEX3936331.1"/>
    </source>
</evidence>
<organism evidence="1 2">
    <name type="scientific">Paraburkholderia phymatum</name>
    <dbReference type="NCBI Taxonomy" id="148447"/>
    <lineage>
        <taxon>Bacteria</taxon>
        <taxon>Pseudomonadati</taxon>
        <taxon>Pseudomonadota</taxon>
        <taxon>Betaproteobacteria</taxon>
        <taxon>Burkholderiales</taxon>
        <taxon>Burkholderiaceae</taxon>
        <taxon>Paraburkholderia</taxon>
    </lineage>
</organism>
<comment type="caution">
    <text evidence="1">The sequence shown here is derived from an EMBL/GenBank/DDBJ whole genome shotgun (WGS) entry which is preliminary data.</text>
</comment>
<sequence>MEAIAVIAQQPHDQRDSAELHSRLRSFFWELIATWDLLHAWANIRYQLGLTGRDLTPHGVRDKMSGREDCASALTILQNAAKTDWFCEVKTYRNYAHRSYADVQTLLTEATGESHIFLVPAREGQGYVPVVEQLKTYIDEMYAVGMQIQAVKTGEAV</sequence>
<accession>A0ACC6U9I6</accession>
<dbReference type="EMBL" id="JBFRCH010000030">
    <property type="protein sequence ID" value="MEX3936331.1"/>
    <property type="molecule type" value="Genomic_DNA"/>
</dbReference>
<dbReference type="Proteomes" id="UP001558850">
    <property type="component" value="Unassembled WGS sequence"/>
</dbReference>
<keyword evidence="2" id="KW-1185">Reference proteome</keyword>
<gene>
    <name evidence="1" type="ORF">AB4Y32_31870</name>
</gene>